<evidence type="ECO:0000313" key="4">
    <source>
        <dbReference type="Proteomes" id="UP001499882"/>
    </source>
</evidence>
<feature type="region of interest" description="Disordered" evidence="1">
    <location>
        <begin position="164"/>
        <end position="192"/>
    </location>
</feature>
<dbReference type="Proteomes" id="UP001499882">
    <property type="component" value="Unassembled WGS sequence"/>
</dbReference>
<dbReference type="Gene3D" id="1.20.120.450">
    <property type="entry name" value="dinb family like domain"/>
    <property type="match status" value="1"/>
</dbReference>
<protein>
    <submittedName>
        <fullName evidence="3">TIGR03086 family metal-binding protein</fullName>
    </submittedName>
</protein>
<feature type="compositionally biased region" description="Low complexity" evidence="1">
    <location>
        <begin position="173"/>
        <end position="183"/>
    </location>
</feature>
<dbReference type="SUPFAM" id="SSF109854">
    <property type="entry name" value="DinB/YfiT-like putative metalloenzymes"/>
    <property type="match status" value="1"/>
</dbReference>
<dbReference type="EMBL" id="BAABKN010000004">
    <property type="protein sequence ID" value="GAA4724679.1"/>
    <property type="molecule type" value="Genomic_DNA"/>
</dbReference>
<evidence type="ECO:0000313" key="3">
    <source>
        <dbReference type="EMBL" id="GAA4724679.1"/>
    </source>
</evidence>
<dbReference type="NCBIfam" id="TIGR03086">
    <property type="entry name" value="TIGR03086 family metal-binding protein"/>
    <property type="match status" value="1"/>
</dbReference>
<dbReference type="RefSeq" id="WP_345524851.1">
    <property type="nucleotide sequence ID" value="NZ_BAABKN010000004.1"/>
</dbReference>
<gene>
    <name evidence="3" type="ORF">GCM10023350_03870</name>
</gene>
<sequence length="192" mass="19510">MDTIDFAPATRAVTTVLGGISDEQLTAATPCPDFSVADLLDHLNGLALAFTLAARKAPLPDGGQPVVDGSQLSPDWRTEIPAALEQLAAAWTDPAAYDGLTMAGPIEMPADIAALVALDEVVVHGWDLARATGHPYDPDEACVLASLGFAASFEVPPGAGAGPFGPPVPVPADAPALDRLAGATGRDPGWAP</sequence>
<dbReference type="NCBIfam" id="TIGR03083">
    <property type="entry name" value="maleylpyruvate isomerase family mycothiol-dependent enzyme"/>
    <property type="match status" value="1"/>
</dbReference>
<dbReference type="InterPro" id="IPR024344">
    <property type="entry name" value="MDMPI_metal-binding"/>
</dbReference>
<dbReference type="Pfam" id="PF11716">
    <property type="entry name" value="MDMPI_N"/>
    <property type="match status" value="1"/>
</dbReference>
<dbReference type="InterPro" id="IPR017520">
    <property type="entry name" value="CHP03086"/>
</dbReference>
<evidence type="ECO:0000259" key="2">
    <source>
        <dbReference type="Pfam" id="PF11716"/>
    </source>
</evidence>
<feature type="domain" description="Mycothiol-dependent maleylpyruvate isomerase metal-binding" evidence="2">
    <location>
        <begin position="7"/>
        <end position="129"/>
    </location>
</feature>
<name>A0ABP8YAW3_9ACTN</name>
<comment type="caution">
    <text evidence="3">The sequence shown here is derived from an EMBL/GenBank/DDBJ whole genome shotgun (WGS) entry which is preliminary data.</text>
</comment>
<keyword evidence="4" id="KW-1185">Reference proteome</keyword>
<dbReference type="InterPro" id="IPR017517">
    <property type="entry name" value="Maleyloyr_isom"/>
</dbReference>
<proteinExistence type="predicted"/>
<accession>A0ABP8YAW3</accession>
<dbReference type="InterPro" id="IPR034660">
    <property type="entry name" value="DinB/YfiT-like"/>
</dbReference>
<reference evidence="4" key="1">
    <citation type="journal article" date="2019" name="Int. J. Syst. Evol. Microbiol.">
        <title>The Global Catalogue of Microorganisms (GCM) 10K type strain sequencing project: providing services to taxonomists for standard genome sequencing and annotation.</title>
        <authorList>
            <consortium name="The Broad Institute Genomics Platform"/>
            <consortium name="The Broad Institute Genome Sequencing Center for Infectious Disease"/>
            <person name="Wu L."/>
            <person name="Ma J."/>
        </authorList>
    </citation>
    <scope>NUCLEOTIDE SEQUENCE [LARGE SCALE GENOMIC DNA]</scope>
    <source>
        <strain evidence="4">JCM 18532</strain>
    </source>
</reference>
<organism evidence="3 4">
    <name type="scientific">Nocardioides endophyticus</name>
    <dbReference type="NCBI Taxonomy" id="1353775"/>
    <lineage>
        <taxon>Bacteria</taxon>
        <taxon>Bacillati</taxon>
        <taxon>Actinomycetota</taxon>
        <taxon>Actinomycetes</taxon>
        <taxon>Propionibacteriales</taxon>
        <taxon>Nocardioidaceae</taxon>
        <taxon>Nocardioides</taxon>
    </lineage>
</organism>
<evidence type="ECO:0000256" key="1">
    <source>
        <dbReference type="SAM" id="MobiDB-lite"/>
    </source>
</evidence>